<dbReference type="PROSITE" id="PS51677">
    <property type="entry name" value="NODB"/>
    <property type="match status" value="1"/>
</dbReference>
<gene>
    <name evidence="4" type="ORF">BC781_107201</name>
</gene>
<dbReference type="PANTHER" id="PTHR10587:SF133">
    <property type="entry name" value="CHITIN DEACETYLASE 1-RELATED"/>
    <property type="match status" value="1"/>
</dbReference>
<dbReference type="InterPro" id="IPR011330">
    <property type="entry name" value="Glyco_hydro/deAcase_b/a-brl"/>
</dbReference>
<dbReference type="EMBL" id="QGDO01000007">
    <property type="protein sequence ID" value="PWJ38611.1"/>
    <property type="molecule type" value="Genomic_DNA"/>
</dbReference>
<organism evidence="4 5">
    <name type="scientific">Sediminitomix flava</name>
    <dbReference type="NCBI Taxonomy" id="379075"/>
    <lineage>
        <taxon>Bacteria</taxon>
        <taxon>Pseudomonadati</taxon>
        <taxon>Bacteroidota</taxon>
        <taxon>Cytophagia</taxon>
        <taxon>Cytophagales</taxon>
        <taxon>Flammeovirgaceae</taxon>
        <taxon>Sediminitomix</taxon>
    </lineage>
</organism>
<evidence type="ECO:0000256" key="1">
    <source>
        <dbReference type="ARBA" id="ARBA00022723"/>
    </source>
</evidence>
<dbReference type="CDD" id="cd10917">
    <property type="entry name" value="CE4_NodB_like_6s_7s"/>
    <property type="match status" value="1"/>
</dbReference>
<evidence type="ECO:0000259" key="3">
    <source>
        <dbReference type="PROSITE" id="PS51677"/>
    </source>
</evidence>
<dbReference type="OrthoDB" id="9812065at2"/>
<dbReference type="GO" id="GO:0016810">
    <property type="term" value="F:hydrolase activity, acting on carbon-nitrogen (but not peptide) bonds"/>
    <property type="evidence" value="ECO:0007669"/>
    <property type="project" value="InterPro"/>
</dbReference>
<dbReference type="RefSeq" id="WP_109621842.1">
    <property type="nucleotide sequence ID" value="NZ_QGDO01000007.1"/>
</dbReference>
<protein>
    <submittedName>
        <fullName evidence="4">Peptidoglycan/xylan/chitin deacetylase (PgdA/CDA1 family)</fullName>
    </submittedName>
</protein>
<dbReference type="Pfam" id="PF01522">
    <property type="entry name" value="Polysacc_deac_1"/>
    <property type="match status" value="1"/>
</dbReference>
<name>A0A315Z7N0_SEDFL</name>
<dbReference type="InterPro" id="IPR050248">
    <property type="entry name" value="Polysacc_deacetylase_ArnD"/>
</dbReference>
<sequence length="214" mass="25363">MIKKTNYFFRKILYPQLTWKVETDSKEIYLTFDDGPIPRVTEWVLKTLKEYNAKATFFCVGDNIRKHPDVFKKVLNDGHAIGNHTFNHLKGWTTLNDHYFENISLCQSEMTKYVQPKGKPLFRPPHGQITYPQITQLTDEYEIIMWHVLTMDYESKLDEEKCLDSAIKNTEKGSIVVFHDSLKAEKNLYYVLPRFLQYFKNKGYKFNKMPTNTI</sequence>
<dbReference type="SUPFAM" id="SSF88713">
    <property type="entry name" value="Glycoside hydrolase/deacetylase"/>
    <property type="match status" value="1"/>
</dbReference>
<dbReference type="Gene3D" id="3.20.20.370">
    <property type="entry name" value="Glycoside hydrolase/deacetylase"/>
    <property type="match status" value="1"/>
</dbReference>
<dbReference type="GO" id="GO:0016020">
    <property type="term" value="C:membrane"/>
    <property type="evidence" value="ECO:0007669"/>
    <property type="project" value="TreeGrafter"/>
</dbReference>
<comment type="caution">
    <text evidence="4">The sequence shown here is derived from an EMBL/GenBank/DDBJ whole genome shotgun (WGS) entry which is preliminary data.</text>
</comment>
<reference evidence="4 5" key="1">
    <citation type="submission" date="2018-03" db="EMBL/GenBank/DDBJ databases">
        <title>Genomic Encyclopedia of Archaeal and Bacterial Type Strains, Phase II (KMG-II): from individual species to whole genera.</title>
        <authorList>
            <person name="Goeker M."/>
        </authorList>
    </citation>
    <scope>NUCLEOTIDE SEQUENCE [LARGE SCALE GENOMIC DNA]</scope>
    <source>
        <strain evidence="4 5">DSM 28229</strain>
    </source>
</reference>
<evidence type="ECO:0000313" key="5">
    <source>
        <dbReference type="Proteomes" id="UP000245535"/>
    </source>
</evidence>
<keyword evidence="1" id="KW-0479">Metal-binding</keyword>
<accession>A0A315Z7N0</accession>
<keyword evidence="5" id="KW-1185">Reference proteome</keyword>
<evidence type="ECO:0000256" key="2">
    <source>
        <dbReference type="ARBA" id="ARBA00022801"/>
    </source>
</evidence>
<dbReference type="Proteomes" id="UP000245535">
    <property type="component" value="Unassembled WGS sequence"/>
</dbReference>
<dbReference type="GO" id="GO:0005975">
    <property type="term" value="P:carbohydrate metabolic process"/>
    <property type="evidence" value="ECO:0007669"/>
    <property type="project" value="InterPro"/>
</dbReference>
<feature type="domain" description="NodB homology" evidence="3">
    <location>
        <begin position="26"/>
        <end position="207"/>
    </location>
</feature>
<dbReference type="GO" id="GO:0046872">
    <property type="term" value="F:metal ion binding"/>
    <property type="evidence" value="ECO:0007669"/>
    <property type="project" value="UniProtKB-KW"/>
</dbReference>
<dbReference type="PANTHER" id="PTHR10587">
    <property type="entry name" value="GLYCOSYL TRANSFERASE-RELATED"/>
    <property type="match status" value="1"/>
</dbReference>
<dbReference type="InterPro" id="IPR002509">
    <property type="entry name" value="NODB_dom"/>
</dbReference>
<proteinExistence type="predicted"/>
<evidence type="ECO:0000313" key="4">
    <source>
        <dbReference type="EMBL" id="PWJ38611.1"/>
    </source>
</evidence>
<dbReference type="AlphaFoldDB" id="A0A315Z7N0"/>
<keyword evidence="2" id="KW-0378">Hydrolase</keyword>